<dbReference type="PANTHER" id="PTHR46192">
    <property type="entry name" value="BROAD-RANGE ACID PHOSPHATASE DET1"/>
    <property type="match status" value="1"/>
</dbReference>
<protein>
    <recommendedName>
        <fullName evidence="4">Phosphoglycerate mutase</fullName>
    </recommendedName>
</protein>
<feature type="compositionally biased region" description="Low complexity" evidence="1">
    <location>
        <begin position="466"/>
        <end position="498"/>
    </location>
</feature>
<feature type="compositionally biased region" description="Acidic residues" evidence="1">
    <location>
        <begin position="432"/>
        <end position="442"/>
    </location>
</feature>
<dbReference type="InterPro" id="IPR052765">
    <property type="entry name" value="PGM-Related"/>
</dbReference>
<evidence type="ECO:0000313" key="3">
    <source>
        <dbReference type="Proteomes" id="UP001583172"/>
    </source>
</evidence>
<feature type="compositionally biased region" description="Basic and acidic residues" evidence="1">
    <location>
        <begin position="543"/>
        <end position="563"/>
    </location>
</feature>
<dbReference type="InterPro" id="IPR013078">
    <property type="entry name" value="His_Pase_superF_clade-1"/>
</dbReference>
<feature type="compositionally biased region" description="Basic residues" evidence="1">
    <location>
        <begin position="515"/>
        <end position="525"/>
    </location>
</feature>
<dbReference type="SMART" id="SM00855">
    <property type="entry name" value="PGAM"/>
    <property type="match status" value="1"/>
</dbReference>
<accession>A0ABR3VAN1</accession>
<proteinExistence type="predicted"/>
<feature type="region of interest" description="Disordered" evidence="1">
    <location>
        <begin position="425"/>
        <end position="597"/>
    </location>
</feature>
<comment type="caution">
    <text evidence="2">The sequence shown here is derived from an EMBL/GenBank/DDBJ whole genome shotgun (WGS) entry which is preliminary data.</text>
</comment>
<dbReference type="InterPro" id="IPR029033">
    <property type="entry name" value="His_PPase_superfam"/>
</dbReference>
<evidence type="ECO:0000313" key="2">
    <source>
        <dbReference type="EMBL" id="KAL1838789.1"/>
    </source>
</evidence>
<dbReference type="CDD" id="cd07067">
    <property type="entry name" value="HP_PGM_like"/>
    <property type="match status" value="1"/>
</dbReference>
<gene>
    <name evidence="2" type="ORF">VTJ49DRAFT_2217</name>
</gene>
<organism evidence="2 3">
    <name type="scientific">Humicola insolens</name>
    <name type="common">Soft-rot fungus</name>
    <dbReference type="NCBI Taxonomy" id="85995"/>
    <lineage>
        <taxon>Eukaryota</taxon>
        <taxon>Fungi</taxon>
        <taxon>Dikarya</taxon>
        <taxon>Ascomycota</taxon>
        <taxon>Pezizomycotina</taxon>
        <taxon>Sordariomycetes</taxon>
        <taxon>Sordariomycetidae</taxon>
        <taxon>Sordariales</taxon>
        <taxon>Chaetomiaceae</taxon>
        <taxon>Mycothermus</taxon>
    </lineage>
</organism>
<feature type="compositionally biased region" description="Low complexity" evidence="1">
    <location>
        <begin position="301"/>
        <end position="317"/>
    </location>
</feature>
<dbReference type="Gene3D" id="3.40.50.1240">
    <property type="entry name" value="Phosphoglycerate mutase-like"/>
    <property type="match status" value="1"/>
</dbReference>
<dbReference type="Proteomes" id="UP001583172">
    <property type="component" value="Unassembled WGS sequence"/>
</dbReference>
<evidence type="ECO:0008006" key="4">
    <source>
        <dbReference type="Google" id="ProtNLM"/>
    </source>
</evidence>
<dbReference type="EMBL" id="JAZGSY010000193">
    <property type="protein sequence ID" value="KAL1838789.1"/>
    <property type="molecule type" value="Genomic_DNA"/>
</dbReference>
<sequence>MGRPRLIIVIRHAQSEGNKNRDIHQTVPDHRVKLTSEGWQQAYDAGRRLRAMLRPDDTLHFFTSPYRRTRETTEGILATLTSDDPEPSPFKRENIKVYEEPRLREQDFGNFQPCSAEMERMWQERADYGHFFYRIPNGESAADAYDRISGFNESLWRQFGEDDFASVCVLVTHGLMSRVFLMKWYHFSVEHFEDLRNINHCEFLIMRRNDQGKYILENKLRTWSELKRERAAQLAKAQGNGNANAKDIATLTRTNSVEVRRRWGGCPNGCNHDKSFRVRETLADLVKADHMIASNASGLAGSESGTNSSGTSNNTNGAAVNPSFNGTATAQTPSLITRRPTASKRFQSQDEVADGEKAGTPTGPRIDIDKAREELVSSPDATPSFISVDDRLRAHLKSPNVPPPPNPAASKNSIYLHVGRDFGGTYSGHSDDGDDGELSSDEDAARSRGAPLNQPSAAGDNTPKPAAATTTAAMTTSGTIPNGTSSSSSSSASQSATPTPRPGSIKGTSATSIRPQHHHLHTHAHNTHDRPRSRMGRGMRANRLGDHHSSDGEHEADTERDQNESDAVLKTATTPVPPPEPLPPTAVPTEAETQELADEADEAVLLREEEKEEKTVMGSVF</sequence>
<feature type="compositionally biased region" description="Polar residues" evidence="1">
    <location>
        <begin position="322"/>
        <end position="335"/>
    </location>
</feature>
<dbReference type="Pfam" id="PF00300">
    <property type="entry name" value="His_Phos_1"/>
    <property type="match status" value="1"/>
</dbReference>
<feature type="compositionally biased region" description="Pro residues" evidence="1">
    <location>
        <begin position="575"/>
        <end position="586"/>
    </location>
</feature>
<feature type="region of interest" description="Disordered" evidence="1">
    <location>
        <begin position="298"/>
        <end position="368"/>
    </location>
</feature>
<reference evidence="2 3" key="1">
    <citation type="journal article" date="2024" name="Commun. Biol.">
        <title>Comparative genomic analysis of thermophilic fungi reveals convergent evolutionary adaptations and gene losses.</title>
        <authorList>
            <person name="Steindorff A.S."/>
            <person name="Aguilar-Pontes M.V."/>
            <person name="Robinson A.J."/>
            <person name="Andreopoulos B."/>
            <person name="LaButti K."/>
            <person name="Kuo A."/>
            <person name="Mondo S."/>
            <person name="Riley R."/>
            <person name="Otillar R."/>
            <person name="Haridas S."/>
            <person name="Lipzen A."/>
            <person name="Grimwood J."/>
            <person name="Schmutz J."/>
            <person name="Clum A."/>
            <person name="Reid I.D."/>
            <person name="Moisan M.C."/>
            <person name="Butler G."/>
            <person name="Nguyen T.T.M."/>
            <person name="Dewar K."/>
            <person name="Conant G."/>
            <person name="Drula E."/>
            <person name="Henrissat B."/>
            <person name="Hansel C."/>
            <person name="Singer S."/>
            <person name="Hutchinson M.I."/>
            <person name="de Vries R.P."/>
            <person name="Natvig D.O."/>
            <person name="Powell A.J."/>
            <person name="Tsang A."/>
            <person name="Grigoriev I.V."/>
        </authorList>
    </citation>
    <scope>NUCLEOTIDE SEQUENCE [LARGE SCALE GENOMIC DNA]</scope>
    <source>
        <strain evidence="2 3">CBS 620.91</strain>
    </source>
</reference>
<evidence type="ECO:0000256" key="1">
    <source>
        <dbReference type="SAM" id="MobiDB-lite"/>
    </source>
</evidence>
<name>A0ABR3VAN1_HUMIN</name>
<keyword evidence="3" id="KW-1185">Reference proteome</keyword>
<dbReference type="SUPFAM" id="SSF53254">
    <property type="entry name" value="Phosphoglycerate mutase-like"/>
    <property type="match status" value="1"/>
</dbReference>